<name>A0AAE0CU24_9ROSI</name>
<evidence type="ECO:0000256" key="5">
    <source>
        <dbReference type="ARBA" id="ARBA00022777"/>
    </source>
</evidence>
<comment type="caution">
    <text evidence="7">The sequence shown here is derived from an EMBL/GenBank/DDBJ whole genome shotgun (WGS) entry which is preliminary data.</text>
</comment>
<evidence type="ECO:0000256" key="4">
    <source>
        <dbReference type="ARBA" id="ARBA00022741"/>
    </source>
</evidence>
<dbReference type="InterPro" id="IPR029071">
    <property type="entry name" value="Ubiquitin-like_domsf"/>
</dbReference>
<accession>A0AAE0CU24</accession>
<organism evidence="7 8">
    <name type="scientific">Dipteronia dyeriana</name>
    <dbReference type="NCBI Taxonomy" id="168575"/>
    <lineage>
        <taxon>Eukaryota</taxon>
        <taxon>Viridiplantae</taxon>
        <taxon>Streptophyta</taxon>
        <taxon>Embryophyta</taxon>
        <taxon>Tracheophyta</taxon>
        <taxon>Spermatophyta</taxon>
        <taxon>Magnoliopsida</taxon>
        <taxon>eudicotyledons</taxon>
        <taxon>Gunneridae</taxon>
        <taxon>Pentapetalae</taxon>
        <taxon>rosids</taxon>
        <taxon>malvids</taxon>
        <taxon>Sapindales</taxon>
        <taxon>Sapindaceae</taxon>
        <taxon>Hippocastanoideae</taxon>
        <taxon>Acereae</taxon>
        <taxon>Dipteronia</taxon>
    </lineage>
</organism>
<evidence type="ECO:0000256" key="1">
    <source>
        <dbReference type="ARBA" id="ARBA00008941"/>
    </source>
</evidence>
<protein>
    <recommendedName>
        <fullName evidence="2">1-phosphatidylinositol 4-kinase</fullName>
        <ecNumber evidence="2">2.7.1.67</ecNumber>
    </recommendedName>
</protein>
<sequence>MSPKFESPVQTQMAVAVYNGPCNNEYYRNLRTKPSGTRRVCIQTENGRVLGMEWDRSDNVHTVKKRLQLALNVPTDESSLTFGDHTLNNDLSAIRKDSAFLLTRNAMHRSSSTPCLLPTERNCRQRDQSGPIEVLGGLCSPSRTNEIVIEIVKAITNDVDPILVGSGLGGAYYFRNSKGENVAIVKPTDEEPFAPNNPKGFVGKALGQPGLKRSVRVGKQDIER</sequence>
<keyword evidence="6" id="KW-0067">ATP-binding</keyword>
<dbReference type="AlphaFoldDB" id="A0AAE0CU24"/>
<dbReference type="EC" id="2.7.1.67" evidence="2"/>
<keyword evidence="8" id="KW-1185">Reference proteome</keyword>
<dbReference type="CDD" id="cd17039">
    <property type="entry name" value="Ubl_ubiquitin_like"/>
    <property type="match status" value="1"/>
</dbReference>
<evidence type="ECO:0000313" key="7">
    <source>
        <dbReference type="EMBL" id="KAK2663462.1"/>
    </source>
</evidence>
<keyword evidence="3" id="KW-0808">Transferase</keyword>
<keyword evidence="5" id="KW-0418">Kinase</keyword>
<reference evidence="7" key="1">
    <citation type="journal article" date="2023" name="Plant J.">
        <title>Genome sequences and population genomics provide insights into the demographic history, inbreeding, and mutation load of two 'living fossil' tree species of Dipteronia.</title>
        <authorList>
            <person name="Feng Y."/>
            <person name="Comes H.P."/>
            <person name="Chen J."/>
            <person name="Zhu S."/>
            <person name="Lu R."/>
            <person name="Zhang X."/>
            <person name="Li P."/>
            <person name="Qiu J."/>
            <person name="Olsen K.M."/>
            <person name="Qiu Y."/>
        </authorList>
    </citation>
    <scope>NUCLEOTIDE SEQUENCE</scope>
    <source>
        <strain evidence="7">KIB01</strain>
    </source>
</reference>
<proteinExistence type="inferred from homology"/>
<dbReference type="GO" id="GO:0004430">
    <property type="term" value="F:1-phosphatidylinositol 4-kinase activity"/>
    <property type="evidence" value="ECO:0007669"/>
    <property type="project" value="UniProtKB-EC"/>
</dbReference>
<dbReference type="PANTHER" id="PTHR45800:SF36">
    <property type="entry name" value="1-PHOSPHATIDYLINOSITOL 4-KINASE"/>
    <property type="match status" value="1"/>
</dbReference>
<comment type="similarity">
    <text evidence="1">Belongs to the PI3/PI4-kinase family. Type II PI4K subfamily.</text>
</comment>
<gene>
    <name evidence="7" type="ORF">Ddye_002036</name>
</gene>
<evidence type="ECO:0000256" key="3">
    <source>
        <dbReference type="ARBA" id="ARBA00022679"/>
    </source>
</evidence>
<dbReference type="PANTHER" id="PTHR45800">
    <property type="entry name" value="PHOSPHATIDYLINOSITOL 4-KINASE GAMMA"/>
    <property type="match status" value="1"/>
</dbReference>
<evidence type="ECO:0000313" key="8">
    <source>
        <dbReference type="Proteomes" id="UP001280121"/>
    </source>
</evidence>
<dbReference type="InterPro" id="IPR044571">
    <property type="entry name" value="P4KG1-8"/>
</dbReference>
<dbReference type="GO" id="GO:0005524">
    <property type="term" value="F:ATP binding"/>
    <property type="evidence" value="ECO:0007669"/>
    <property type="project" value="UniProtKB-KW"/>
</dbReference>
<evidence type="ECO:0000256" key="6">
    <source>
        <dbReference type="ARBA" id="ARBA00022840"/>
    </source>
</evidence>
<evidence type="ECO:0000256" key="2">
    <source>
        <dbReference type="ARBA" id="ARBA00012169"/>
    </source>
</evidence>
<dbReference type="EMBL" id="JANJYI010000001">
    <property type="protein sequence ID" value="KAK2663462.1"/>
    <property type="molecule type" value="Genomic_DNA"/>
</dbReference>
<dbReference type="SUPFAM" id="SSF54236">
    <property type="entry name" value="Ubiquitin-like"/>
    <property type="match status" value="1"/>
</dbReference>
<dbReference type="Proteomes" id="UP001280121">
    <property type="component" value="Unassembled WGS sequence"/>
</dbReference>
<keyword evidence="4" id="KW-0547">Nucleotide-binding</keyword>